<accession>A0A6J3C3S2</accession>
<feature type="domain" description="C2H2-type" evidence="8">
    <location>
        <begin position="247"/>
        <end position="274"/>
    </location>
</feature>
<gene>
    <name evidence="10" type="primary">LOC113510070</name>
</gene>
<comment type="subcellular location">
    <subcellularLocation>
        <location evidence="1">Nucleus</location>
    </subcellularLocation>
</comment>
<feature type="domain" description="C2H2-type" evidence="8">
    <location>
        <begin position="275"/>
        <end position="298"/>
    </location>
</feature>
<dbReference type="FunFam" id="3.30.160.60:FF:000145">
    <property type="entry name" value="Zinc finger protein 574"/>
    <property type="match status" value="1"/>
</dbReference>
<dbReference type="PROSITE" id="PS00028">
    <property type="entry name" value="ZINC_FINGER_C2H2_1"/>
    <property type="match status" value="6"/>
</dbReference>
<keyword evidence="3" id="KW-0677">Repeat</keyword>
<feature type="domain" description="C2H2-type" evidence="8">
    <location>
        <begin position="103"/>
        <end position="131"/>
    </location>
</feature>
<keyword evidence="5" id="KW-0862">Zinc</keyword>
<dbReference type="AlphaFoldDB" id="A0A6J3C3S2"/>
<dbReference type="PANTHER" id="PTHR24379">
    <property type="entry name" value="KRAB AND ZINC FINGER DOMAIN-CONTAINING"/>
    <property type="match status" value="1"/>
</dbReference>
<dbReference type="InParanoid" id="A0A6J3C3S2"/>
<dbReference type="InterPro" id="IPR036236">
    <property type="entry name" value="Znf_C2H2_sf"/>
</dbReference>
<dbReference type="Pfam" id="PF00096">
    <property type="entry name" value="zf-C2H2"/>
    <property type="match status" value="2"/>
</dbReference>
<evidence type="ECO:0000313" key="10">
    <source>
        <dbReference type="RefSeq" id="XP_031766475.1"/>
    </source>
</evidence>
<feature type="domain" description="C2H2-type" evidence="8">
    <location>
        <begin position="134"/>
        <end position="162"/>
    </location>
</feature>
<proteinExistence type="predicted"/>
<evidence type="ECO:0000256" key="6">
    <source>
        <dbReference type="ARBA" id="ARBA00023242"/>
    </source>
</evidence>
<dbReference type="GO" id="GO:0000977">
    <property type="term" value="F:RNA polymerase II transcription regulatory region sequence-specific DNA binding"/>
    <property type="evidence" value="ECO:0007669"/>
    <property type="project" value="TreeGrafter"/>
</dbReference>
<dbReference type="RefSeq" id="XP_031766475.1">
    <property type="nucleotide sequence ID" value="XM_031910615.2"/>
</dbReference>
<evidence type="ECO:0000313" key="9">
    <source>
        <dbReference type="Proteomes" id="UP001652740"/>
    </source>
</evidence>
<dbReference type="FunCoup" id="A0A6J3C3S2">
    <property type="interactions" value="182"/>
</dbReference>
<evidence type="ECO:0000256" key="1">
    <source>
        <dbReference type="ARBA" id="ARBA00004123"/>
    </source>
</evidence>
<evidence type="ECO:0000256" key="2">
    <source>
        <dbReference type="ARBA" id="ARBA00022723"/>
    </source>
</evidence>
<evidence type="ECO:0000256" key="4">
    <source>
        <dbReference type="ARBA" id="ARBA00022771"/>
    </source>
</evidence>
<dbReference type="PANTHER" id="PTHR24379:SF127">
    <property type="entry name" value="BLOODY FINGERS-RELATED"/>
    <property type="match status" value="1"/>
</dbReference>
<dbReference type="GeneID" id="113510070"/>
<dbReference type="GO" id="GO:0005634">
    <property type="term" value="C:nucleus"/>
    <property type="evidence" value="ECO:0007669"/>
    <property type="project" value="UniProtKB-SubCell"/>
</dbReference>
<dbReference type="GO" id="GO:0008270">
    <property type="term" value="F:zinc ion binding"/>
    <property type="evidence" value="ECO:0007669"/>
    <property type="project" value="UniProtKB-KW"/>
</dbReference>
<evidence type="ECO:0000256" key="7">
    <source>
        <dbReference type="PROSITE-ProRule" id="PRU00042"/>
    </source>
</evidence>
<name>A0A6J3C3S2_GALME</name>
<dbReference type="SUPFAM" id="SSF57667">
    <property type="entry name" value="beta-beta-alpha zinc fingers"/>
    <property type="match status" value="4"/>
</dbReference>
<keyword evidence="4 7" id="KW-0863">Zinc-finger</keyword>
<dbReference type="Gene3D" id="3.30.160.60">
    <property type="entry name" value="Classic Zinc Finger"/>
    <property type="match status" value="5"/>
</dbReference>
<feature type="domain" description="C2H2-type" evidence="8">
    <location>
        <begin position="160"/>
        <end position="188"/>
    </location>
</feature>
<evidence type="ECO:0000256" key="3">
    <source>
        <dbReference type="ARBA" id="ARBA00022737"/>
    </source>
</evidence>
<dbReference type="SMART" id="SM00355">
    <property type="entry name" value="ZnF_C2H2"/>
    <property type="match status" value="9"/>
</dbReference>
<keyword evidence="9" id="KW-1185">Reference proteome</keyword>
<reference evidence="10" key="1">
    <citation type="submission" date="2025-08" db="UniProtKB">
        <authorList>
            <consortium name="RefSeq"/>
        </authorList>
    </citation>
    <scope>IDENTIFICATION</scope>
    <source>
        <tissue evidence="10">Whole larvae</tissue>
    </source>
</reference>
<feature type="domain" description="C2H2-type" evidence="8">
    <location>
        <begin position="218"/>
        <end position="246"/>
    </location>
</feature>
<sequence length="298" mass="35306">MPFRWHKGKFMCFYCCEMFDLSSQLKEHTSNHPGVDIAELLLRCVYSHNRTKLDFSDAWCTICPKEIENFEDYLAHIYEHHDLEFEETAIRPFDEFKLSDDCIKCSECEETFKNFSTLQYHIHKTHVNVDIGRYLCEVCGKAFTKLTNVDNHVKQTHSVQKCKKCKQTFPSRYALDAHVDSVHKKDALKCPLCPKILGTRYLKRRHLALVHDHKSAQLACDICSMIFTRNCKLQMHKRRVHYKEKNMTCEVCGYVAFNMESLKRHMVSHDDWRPFQCDICQKTFQRKPTLKMHLKTHS</sequence>
<dbReference type="InterPro" id="IPR013087">
    <property type="entry name" value="Znf_C2H2_type"/>
</dbReference>
<organism evidence="9 10">
    <name type="scientific">Galleria mellonella</name>
    <name type="common">Greater wax moth</name>
    <dbReference type="NCBI Taxonomy" id="7137"/>
    <lineage>
        <taxon>Eukaryota</taxon>
        <taxon>Metazoa</taxon>
        <taxon>Ecdysozoa</taxon>
        <taxon>Arthropoda</taxon>
        <taxon>Hexapoda</taxon>
        <taxon>Insecta</taxon>
        <taxon>Pterygota</taxon>
        <taxon>Neoptera</taxon>
        <taxon>Endopterygota</taxon>
        <taxon>Lepidoptera</taxon>
        <taxon>Glossata</taxon>
        <taxon>Ditrysia</taxon>
        <taxon>Pyraloidea</taxon>
        <taxon>Pyralidae</taxon>
        <taxon>Galleriinae</taxon>
        <taxon>Galleria</taxon>
    </lineage>
</organism>
<evidence type="ECO:0000259" key="8">
    <source>
        <dbReference type="PROSITE" id="PS50157"/>
    </source>
</evidence>
<protein>
    <submittedName>
        <fullName evidence="10">Zinc finger protein 57-like</fullName>
    </submittedName>
</protein>
<dbReference type="PROSITE" id="PS50157">
    <property type="entry name" value="ZINC_FINGER_C2H2_2"/>
    <property type="match status" value="7"/>
</dbReference>
<keyword evidence="6" id="KW-0539">Nucleus</keyword>
<dbReference type="KEGG" id="gmw:113510070"/>
<evidence type="ECO:0000256" key="5">
    <source>
        <dbReference type="ARBA" id="ARBA00022833"/>
    </source>
</evidence>
<dbReference type="GO" id="GO:0000981">
    <property type="term" value="F:DNA-binding transcription factor activity, RNA polymerase II-specific"/>
    <property type="evidence" value="ECO:0007669"/>
    <property type="project" value="TreeGrafter"/>
</dbReference>
<feature type="domain" description="C2H2-type" evidence="8">
    <location>
        <begin position="10"/>
        <end position="37"/>
    </location>
</feature>
<dbReference type="OrthoDB" id="4748970at2759"/>
<keyword evidence="2" id="KW-0479">Metal-binding</keyword>
<dbReference type="Proteomes" id="UP001652740">
    <property type="component" value="Unplaced"/>
</dbReference>